<sequence>MDNQESVYQQLTSLQQDMKQFHISSIKKAQWEKQQLDSLLYDTDKSDGIVKMFTSYLRESSEFQTMLVGSAIQKVLVTEKEVEQRFSSNYVSHLKSILHNFLTDKEVFKYVINDAISNWQTFDQKSLAEFLVFDIFKEFDFKPMSESRDKLFNKYEKLKIIVHYDIQNLIEKDLIGQHANKSFTSYMLNCLINKPETRKDVIKALGEFYDEIDFDILEKMEFEVNHSPSESKKKRRNAFHRRNRVRRKTTEIEKTPKDSEDFDVDAIRKSSYTAAIEIIERRRKRYSHKIISQSPLKKRTKSTEKVYIPQTLPKIKNRCSSKGPLRDFKLFNIQKQDSAKITEKINDFDSERGIEYLVSMIPMEIRILCKVIYNTLKNNKKDIEFNSDNDFLEILGNFLYYNWLIFVLFIQPHIYGLLRNNDIHALLKAMTHRIKGNPILLPELFNEMPNFPYNIQEEDLGFRFIKSIININIPIDENDPEDNQSLPVSINLVSESVLYKLKRTLDQAYALSQEESKEEEKMSFKLSLSLKNSITGLQYFEKQDSFYSRYLAKQSLLTRNSHSDTEEDLEEVLSQEMRLTVYKSKSKKQYKVSKKLVSKIEDSSPYSSYLEAFDSSSDYQRVMTAISDNYVLLVKEIAGKEEIGVKKIVNQVARRIKVLAKQDQTEEVQKEMRKYTLQKLLVQILLDGPDLRFLPFCEPEHTQNQLGTPNSNKQENLSEILNFIIRKCTSKDQETTMLTLISILKSLLTPTTKTTPLKPLLQEIHEQNLTTMQKDDALLYKINDLQGYCRKGIFEASIQDIESTKQNWKRIEFFKELEVNICIEYWVKYRGRHHGSPSMIKIKESSECSICQKKEHEESMKGGKGSKFGFTNLFWSLSPTRKEESKLDTEDTDEDSFKQTHHKHFRCYSIDEFFRIFRTLPIYESLGCTEELQTSYSDFLNIIKSLIKSNSDLDLEPNLKAINEYWVHKYLKFSDIEEEFPGEDDVKFNAKLQELRLTGYSSKLEVPCFKKECDLFTKSCWANQFKECISAIESLHSLNAPTKKLDRFLKILDSISKSFVFLTNKTDDQASVDDILHLLCYIILSSNATNLICDLRYIQTFYYFTEDQKYGKTSFCLKNLEIAIEYLKTAGIEKDDDDFELKEE</sequence>
<accession>A0AAD1U302</accession>
<dbReference type="InterPro" id="IPR037191">
    <property type="entry name" value="VPS9_dom_sf"/>
</dbReference>
<dbReference type="InterPro" id="IPR003123">
    <property type="entry name" value="VPS9"/>
</dbReference>
<feature type="region of interest" description="Disordered" evidence="1">
    <location>
        <begin position="226"/>
        <end position="257"/>
    </location>
</feature>
<dbReference type="AlphaFoldDB" id="A0AAD1U302"/>
<dbReference type="EMBL" id="CAMPGE010002510">
    <property type="protein sequence ID" value="CAI2361317.1"/>
    <property type="molecule type" value="Genomic_DNA"/>
</dbReference>
<dbReference type="PROSITE" id="PS51205">
    <property type="entry name" value="VPS9"/>
    <property type="match status" value="1"/>
</dbReference>
<proteinExistence type="predicted"/>
<evidence type="ECO:0000313" key="4">
    <source>
        <dbReference type="Proteomes" id="UP001295684"/>
    </source>
</evidence>
<evidence type="ECO:0000313" key="3">
    <source>
        <dbReference type="EMBL" id="CAI2361317.1"/>
    </source>
</evidence>
<comment type="caution">
    <text evidence="3">The sequence shown here is derived from an EMBL/GenBank/DDBJ whole genome shotgun (WGS) entry which is preliminary data.</text>
</comment>
<feature type="compositionally biased region" description="Basic and acidic residues" evidence="1">
    <location>
        <begin position="248"/>
        <end position="257"/>
    </location>
</feature>
<protein>
    <recommendedName>
        <fullName evidence="2">VPS9 domain-containing protein</fullName>
    </recommendedName>
</protein>
<evidence type="ECO:0000256" key="1">
    <source>
        <dbReference type="SAM" id="MobiDB-lite"/>
    </source>
</evidence>
<organism evidence="3 4">
    <name type="scientific">Euplotes crassus</name>
    <dbReference type="NCBI Taxonomy" id="5936"/>
    <lineage>
        <taxon>Eukaryota</taxon>
        <taxon>Sar</taxon>
        <taxon>Alveolata</taxon>
        <taxon>Ciliophora</taxon>
        <taxon>Intramacronucleata</taxon>
        <taxon>Spirotrichea</taxon>
        <taxon>Hypotrichia</taxon>
        <taxon>Euplotida</taxon>
        <taxon>Euplotidae</taxon>
        <taxon>Moneuplotes</taxon>
    </lineage>
</organism>
<keyword evidence="4" id="KW-1185">Reference proteome</keyword>
<feature type="compositionally biased region" description="Basic residues" evidence="1">
    <location>
        <begin position="232"/>
        <end position="247"/>
    </location>
</feature>
<evidence type="ECO:0000259" key="2">
    <source>
        <dbReference type="PROSITE" id="PS51205"/>
    </source>
</evidence>
<name>A0AAD1U302_EUPCR</name>
<reference evidence="3" key="1">
    <citation type="submission" date="2023-07" db="EMBL/GenBank/DDBJ databases">
        <authorList>
            <consortium name="AG Swart"/>
            <person name="Singh M."/>
            <person name="Singh A."/>
            <person name="Seah K."/>
            <person name="Emmerich C."/>
        </authorList>
    </citation>
    <scope>NUCLEOTIDE SEQUENCE</scope>
    <source>
        <strain evidence="3">DP1</strain>
    </source>
</reference>
<feature type="domain" description="VPS9" evidence="2">
    <location>
        <begin position="982"/>
        <end position="1136"/>
    </location>
</feature>
<dbReference type="Gene3D" id="1.20.1050.80">
    <property type="entry name" value="VPS9 domain"/>
    <property type="match status" value="1"/>
</dbReference>
<dbReference type="Proteomes" id="UP001295684">
    <property type="component" value="Unassembled WGS sequence"/>
</dbReference>
<gene>
    <name evidence="3" type="ORF">ECRASSUSDP1_LOCUS2628</name>
</gene>
<dbReference type="SUPFAM" id="SSF109993">
    <property type="entry name" value="VPS9 domain"/>
    <property type="match status" value="1"/>
</dbReference>
<dbReference type="Pfam" id="PF02204">
    <property type="entry name" value="VPS9"/>
    <property type="match status" value="1"/>
</dbReference>